<dbReference type="FunFam" id="3.90.850.10:FF:000002">
    <property type="entry name" value="2-hydroxyhepta-2,4-diene-1,7-dioate isomerase"/>
    <property type="match status" value="1"/>
</dbReference>
<dbReference type="EMBL" id="JACDXP010000012">
    <property type="protein sequence ID" value="KAF6516235.1"/>
    <property type="molecule type" value="Genomic_DNA"/>
</dbReference>
<accession>A0A8H6GEQ4</accession>
<dbReference type="InterPro" id="IPR011234">
    <property type="entry name" value="Fumarylacetoacetase-like_C"/>
</dbReference>
<dbReference type="InterPro" id="IPR036291">
    <property type="entry name" value="NAD(P)-bd_dom_sf"/>
</dbReference>
<evidence type="ECO:0000256" key="1">
    <source>
        <dbReference type="ARBA" id="ARBA00010211"/>
    </source>
</evidence>
<dbReference type="Proteomes" id="UP000593570">
    <property type="component" value="Unassembled WGS sequence"/>
</dbReference>
<sequence>MLNISLQGQVGIVTGAGSAYGIGRSMVIAAAQAGAAAVYACDLNLSYMDDLKKEVKEMGHDTIIEGQFLDVSNEEQTVALLRNVLRNHGRVDFFFANAGPPTNVGYETARPLQDLSVDHFNRAVDVMQRGCFLALKYGSQAMSVTSPDKAGAKGNIIITSSCAAFAGAYADTAYTAVKNACNGLVESGSVQLAASNIRVNGIAPGCTNSSILTSSTLSEKGDQYTTSATKEEIAATHAKFFERGGLYKQKEKFYNRAADPSEIANLACFLASDLALAINGQIILADSGKTTAATGEEDGQVHLGQIDHEAWSDIGLSFEKGEKIQAKLIQGCVFDGVVTERLLTVKELLAPLAMEQVPIIRCMGLNYRDHAKEANMPIPDVPVLFIKPRTALNGPYPAKVNVPKIAQDGTSDYEAELSFVISKTGRDIPREKALDYVLGYTASNDISARAQQFKNSQWCFSKGLDGSCPIGPVLVSPSALGDPHSLGITATLNGETVQDSNTREMIFDVASIISFLSQGTTLERGTIIMTGTGPGIGAMRSPPLSLKDGDDVRVYVDGIGTLINRVWYEK</sequence>
<comment type="caution">
    <text evidence="4">The sequence shown here is derived from an EMBL/GenBank/DDBJ whole genome shotgun (WGS) entry which is preliminary data.</text>
</comment>
<dbReference type="InterPro" id="IPR002347">
    <property type="entry name" value="SDR_fam"/>
</dbReference>
<dbReference type="CDD" id="cd05233">
    <property type="entry name" value="SDR_c"/>
    <property type="match status" value="1"/>
</dbReference>
<dbReference type="SUPFAM" id="SSF56529">
    <property type="entry name" value="FAH"/>
    <property type="match status" value="1"/>
</dbReference>
<dbReference type="GO" id="GO:0050163">
    <property type="term" value="F:oxaloacetate tautomerase activity"/>
    <property type="evidence" value="ECO:0007669"/>
    <property type="project" value="UniProtKB-ARBA"/>
</dbReference>
<dbReference type="GO" id="GO:0046872">
    <property type="term" value="F:metal ion binding"/>
    <property type="evidence" value="ECO:0007669"/>
    <property type="project" value="UniProtKB-KW"/>
</dbReference>
<dbReference type="AlphaFoldDB" id="A0A8H6GEQ4"/>
<comment type="similarity">
    <text evidence="1">Belongs to the FAH family.</text>
</comment>
<dbReference type="PANTHER" id="PTHR11820">
    <property type="entry name" value="ACYLPYRUVASE"/>
    <property type="match status" value="1"/>
</dbReference>
<dbReference type="GO" id="GO:0006107">
    <property type="term" value="P:oxaloacetate metabolic process"/>
    <property type="evidence" value="ECO:0007669"/>
    <property type="project" value="UniProtKB-ARBA"/>
</dbReference>
<proteinExistence type="inferred from homology"/>
<dbReference type="Gene3D" id="3.90.850.10">
    <property type="entry name" value="Fumarylacetoacetase-like, C-terminal domain"/>
    <property type="match status" value="1"/>
</dbReference>
<name>A0A8H6GEQ4_FUSOX</name>
<protein>
    <recommendedName>
        <fullName evidence="3">Fumarylacetoacetase-like C-terminal domain-containing protein</fullName>
    </recommendedName>
</protein>
<organism evidence="4 5">
    <name type="scientific">Fusarium oxysporum f. sp. conglutinans</name>
    <dbReference type="NCBI Taxonomy" id="100902"/>
    <lineage>
        <taxon>Eukaryota</taxon>
        <taxon>Fungi</taxon>
        <taxon>Dikarya</taxon>
        <taxon>Ascomycota</taxon>
        <taxon>Pezizomycotina</taxon>
        <taxon>Sordariomycetes</taxon>
        <taxon>Hypocreomycetidae</taxon>
        <taxon>Hypocreales</taxon>
        <taxon>Nectriaceae</taxon>
        <taxon>Fusarium</taxon>
        <taxon>Fusarium oxysporum species complex</taxon>
    </lineage>
</organism>
<reference evidence="4 5" key="1">
    <citation type="journal article" date="2020" name="bioRxiv">
        <title>A chromosome-scale genome assembly for the Fusarium oxysporum strain Fo5176 to establish a model Arabidopsis-fungal pathosystem.</title>
        <authorList>
            <person name="Fokkens L."/>
            <person name="Guo L."/>
            <person name="Dora S."/>
            <person name="Wang B."/>
            <person name="Ye K."/>
            <person name="Sanchez-Rodriguez C."/>
            <person name="Croll D."/>
        </authorList>
    </citation>
    <scope>NUCLEOTIDE SEQUENCE [LARGE SCALE GENOMIC DNA]</scope>
    <source>
        <strain evidence="4 5">Fo5176</strain>
    </source>
</reference>
<dbReference type="Pfam" id="PF01557">
    <property type="entry name" value="FAA_hydrolase"/>
    <property type="match status" value="1"/>
</dbReference>
<evidence type="ECO:0000259" key="3">
    <source>
        <dbReference type="Pfam" id="PF01557"/>
    </source>
</evidence>
<dbReference type="InterPro" id="IPR036663">
    <property type="entry name" value="Fumarylacetoacetase_C_sf"/>
</dbReference>
<dbReference type="Pfam" id="PF13561">
    <property type="entry name" value="adh_short_C2"/>
    <property type="match status" value="1"/>
</dbReference>
<evidence type="ECO:0000313" key="4">
    <source>
        <dbReference type="EMBL" id="KAF6516235.1"/>
    </source>
</evidence>
<dbReference type="PRINTS" id="PR00081">
    <property type="entry name" value="GDHRDH"/>
</dbReference>
<dbReference type="Gene3D" id="3.40.50.720">
    <property type="entry name" value="NAD(P)-binding Rossmann-like Domain"/>
    <property type="match status" value="1"/>
</dbReference>
<evidence type="ECO:0000256" key="2">
    <source>
        <dbReference type="ARBA" id="ARBA00022723"/>
    </source>
</evidence>
<keyword evidence="2" id="KW-0479">Metal-binding</keyword>
<dbReference type="PANTHER" id="PTHR11820:SF112">
    <property type="entry name" value="FUMARYLACETOACETATE HYDROLASE FAMILY PROTEIN (AFU_ORTHOLOGUE AFUA_1G02370)-RELATED"/>
    <property type="match status" value="1"/>
</dbReference>
<feature type="domain" description="Fumarylacetoacetase-like C-terminal" evidence="3">
    <location>
        <begin position="360"/>
        <end position="566"/>
    </location>
</feature>
<dbReference type="Pfam" id="PF00106">
    <property type="entry name" value="adh_short"/>
    <property type="match status" value="1"/>
</dbReference>
<dbReference type="SUPFAM" id="SSF51735">
    <property type="entry name" value="NAD(P)-binding Rossmann-fold domains"/>
    <property type="match status" value="1"/>
</dbReference>
<evidence type="ECO:0000313" key="5">
    <source>
        <dbReference type="Proteomes" id="UP000593570"/>
    </source>
</evidence>
<gene>
    <name evidence="4" type="ORF">HZS61_003438</name>
</gene>